<dbReference type="RefSeq" id="XP_013897923.1">
    <property type="nucleotide sequence ID" value="XM_014042469.1"/>
</dbReference>
<organism evidence="2 3">
    <name type="scientific">Monoraphidium neglectum</name>
    <dbReference type="NCBI Taxonomy" id="145388"/>
    <lineage>
        <taxon>Eukaryota</taxon>
        <taxon>Viridiplantae</taxon>
        <taxon>Chlorophyta</taxon>
        <taxon>core chlorophytes</taxon>
        <taxon>Chlorophyceae</taxon>
        <taxon>CS clade</taxon>
        <taxon>Sphaeropleales</taxon>
        <taxon>Selenastraceae</taxon>
        <taxon>Monoraphidium</taxon>
    </lineage>
</organism>
<dbReference type="EMBL" id="KK102025">
    <property type="protein sequence ID" value="KIY98903.1"/>
    <property type="molecule type" value="Genomic_DNA"/>
</dbReference>
<feature type="region of interest" description="Disordered" evidence="1">
    <location>
        <begin position="435"/>
        <end position="498"/>
    </location>
</feature>
<reference evidence="2 3" key="1">
    <citation type="journal article" date="2013" name="BMC Genomics">
        <title>Reconstruction of the lipid metabolism for the microalga Monoraphidium neglectum from its genome sequence reveals characteristics suitable for biofuel production.</title>
        <authorList>
            <person name="Bogen C."/>
            <person name="Al-Dilaimi A."/>
            <person name="Albersmeier A."/>
            <person name="Wichmann J."/>
            <person name="Grundmann M."/>
            <person name="Rupp O."/>
            <person name="Lauersen K.J."/>
            <person name="Blifernez-Klassen O."/>
            <person name="Kalinowski J."/>
            <person name="Goesmann A."/>
            <person name="Mussgnug J.H."/>
            <person name="Kruse O."/>
        </authorList>
    </citation>
    <scope>NUCLEOTIDE SEQUENCE [LARGE SCALE GENOMIC DNA]</scope>
    <source>
        <strain evidence="2 3">SAG 48.87</strain>
    </source>
</reference>
<accession>A0A0D2KTX2</accession>
<evidence type="ECO:0000313" key="3">
    <source>
        <dbReference type="Proteomes" id="UP000054498"/>
    </source>
</evidence>
<protein>
    <submittedName>
        <fullName evidence="2">Uncharacterized protein</fullName>
    </submittedName>
</protein>
<dbReference type="Proteomes" id="UP000054498">
    <property type="component" value="Unassembled WGS sequence"/>
</dbReference>
<proteinExistence type="predicted"/>
<sequence length="498" mass="50958">MDDKRHAEEADPSPEVEGTPSTKHRDKAVRTDKAKDGIARRLPLGADADEDASAAASGATAAAQAAGDGDHASGAGDSSSASGSVAAALMAAAAAGADTQLLNMLAEPWIVAELIGVLEERNLVGNLQLQVAHILQTNVQTSINAALSVMAFLKRTGVITVSTGPLHHQGGGGRGLFAFRIPPGVLDCLPNGQDCVVVTCGGLGMDASANRRAVSLLLLHVLDLLPRGRFADVTAVREAAADEAMARRAPGAEGLGTAAAGAMAALRAAAEAAAAAPRLQQPPAPRTLTREALVVALGLAVVVAGEEVEKRAMVAARPLVRAPQGPAVRPEGKSQTPRRMIAAAVSQHDCMVSAGLAEPGMEIGCYRRRGSEKPCGFAIVTFTAPELGLVGRQVFRNARPSPTFKHAVAVAAARFCFETGIRSGAVRLWGTDEATAPKQAAPTNAESNEVDDARVADGGAGTSNPRSPLAGRAGRAPKSGLTTFLREVDGGEAEDEDP</sequence>
<gene>
    <name evidence="2" type="ORF">MNEG_9061</name>
</gene>
<evidence type="ECO:0000256" key="1">
    <source>
        <dbReference type="SAM" id="MobiDB-lite"/>
    </source>
</evidence>
<feature type="compositionally biased region" description="Basic and acidic residues" evidence="1">
    <location>
        <begin position="28"/>
        <end position="39"/>
    </location>
</feature>
<evidence type="ECO:0000313" key="2">
    <source>
        <dbReference type="EMBL" id="KIY98903.1"/>
    </source>
</evidence>
<dbReference type="GeneID" id="25741936"/>
<feature type="region of interest" description="Disordered" evidence="1">
    <location>
        <begin position="1"/>
        <end position="55"/>
    </location>
</feature>
<dbReference type="AlphaFoldDB" id="A0A0D2KTX2"/>
<dbReference type="KEGG" id="mng:MNEG_9061"/>
<name>A0A0D2KTX2_9CHLO</name>
<keyword evidence="3" id="KW-1185">Reference proteome</keyword>